<organism evidence="2 3">
    <name type="scientific">Daphnia galeata</name>
    <dbReference type="NCBI Taxonomy" id="27404"/>
    <lineage>
        <taxon>Eukaryota</taxon>
        <taxon>Metazoa</taxon>
        <taxon>Ecdysozoa</taxon>
        <taxon>Arthropoda</taxon>
        <taxon>Crustacea</taxon>
        <taxon>Branchiopoda</taxon>
        <taxon>Diplostraca</taxon>
        <taxon>Cladocera</taxon>
        <taxon>Anomopoda</taxon>
        <taxon>Daphniidae</taxon>
        <taxon>Daphnia</taxon>
    </lineage>
</organism>
<dbReference type="GO" id="GO:0032797">
    <property type="term" value="C:SMN complex"/>
    <property type="evidence" value="ECO:0007669"/>
    <property type="project" value="InterPro"/>
</dbReference>
<dbReference type="PANTHER" id="PTHR16238:SF7">
    <property type="entry name" value="GEM-ASSOCIATED PROTEIN 8"/>
    <property type="match status" value="1"/>
</dbReference>
<evidence type="ECO:0000313" key="2">
    <source>
        <dbReference type="EMBL" id="CAH0110026.1"/>
    </source>
</evidence>
<evidence type="ECO:0000313" key="3">
    <source>
        <dbReference type="Proteomes" id="UP000789390"/>
    </source>
</evidence>
<dbReference type="OrthoDB" id="5989213at2759"/>
<dbReference type="GO" id="GO:0000387">
    <property type="term" value="P:spliceosomal snRNP assembly"/>
    <property type="evidence" value="ECO:0007669"/>
    <property type="project" value="InterPro"/>
</dbReference>
<dbReference type="Proteomes" id="UP000789390">
    <property type="component" value="Unassembled WGS sequence"/>
</dbReference>
<dbReference type="Pfam" id="PF15348">
    <property type="entry name" value="GEMIN8"/>
    <property type="match status" value="1"/>
</dbReference>
<proteinExistence type="predicted"/>
<protein>
    <recommendedName>
        <fullName evidence="4">Gem-associated protein 8</fullName>
    </recommendedName>
</protein>
<keyword evidence="3" id="KW-1185">Reference proteome</keyword>
<reference evidence="2" key="1">
    <citation type="submission" date="2021-11" db="EMBL/GenBank/DDBJ databases">
        <authorList>
            <person name="Schell T."/>
        </authorList>
    </citation>
    <scope>NUCLEOTIDE SEQUENCE</scope>
    <source>
        <strain evidence="2">M5</strain>
    </source>
</reference>
<dbReference type="PANTHER" id="PTHR16238">
    <property type="entry name" value="GEM-ASSOCIATED PROTEIN 8"/>
    <property type="match status" value="1"/>
</dbReference>
<sequence length="210" mass="24845">MQPFENMTKDWTQDPRFNHFWDNYKYGQSWYSKHQISYYRSKMVSLNYENSFLYWLVQQPLQFENQQLGSTQNKSTERHPSSLSKVSGNKVPKKSEVIEMEITGNMLEFLKKSMKHKKARDKTNTIQEVKYINVDEIPVERVASDLHNNISTNVPDEQHQSDYIHLYGADAPRIQAMETAIQLSFNRNCDRKQPKLWPNMPLQILLVLDV</sequence>
<dbReference type="InterPro" id="IPR034754">
    <property type="entry name" value="GEMIN8"/>
</dbReference>
<gene>
    <name evidence="2" type="ORF">DGAL_LOCUS13520</name>
</gene>
<dbReference type="AlphaFoldDB" id="A0A8J2RSL1"/>
<name>A0A8J2RSL1_9CRUS</name>
<evidence type="ECO:0000256" key="1">
    <source>
        <dbReference type="SAM" id="MobiDB-lite"/>
    </source>
</evidence>
<accession>A0A8J2RSL1</accession>
<evidence type="ECO:0008006" key="4">
    <source>
        <dbReference type="Google" id="ProtNLM"/>
    </source>
</evidence>
<comment type="caution">
    <text evidence="2">The sequence shown here is derived from an EMBL/GenBank/DDBJ whole genome shotgun (WGS) entry which is preliminary data.</text>
</comment>
<feature type="region of interest" description="Disordered" evidence="1">
    <location>
        <begin position="68"/>
        <end position="91"/>
    </location>
</feature>
<dbReference type="EMBL" id="CAKKLH010000298">
    <property type="protein sequence ID" value="CAH0110026.1"/>
    <property type="molecule type" value="Genomic_DNA"/>
</dbReference>